<dbReference type="PIRSF" id="PIRSF000724">
    <property type="entry name" value="Pgk"/>
    <property type="match status" value="1"/>
</dbReference>
<comment type="catalytic activity">
    <reaction evidence="1 13 16">
        <text>(2R)-3-phosphoglycerate + ATP = (2R)-3-phospho-glyceroyl phosphate + ADP</text>
        <dbReference type="Rhea" id="RHEA:14801"/>
        <dbReference type="ChEBI" id="CHEBI:30616"/>
        <dbReference type="ChEBI" id="CHEBI:57604"/>
        <dbReference type="ChEBI" id="CHEBI:58272"/>
        <dbReference type="ChEBI" id="CHEBI:456216"/>
        <dbReference type="EC" id="2.7.2.3"/>
    </reaction>
</comment>
<keyword evidence="12 13" id="KW-0324">Glycolysis</keyword>
<keyword evidence="11 13" id="KW-0067">ATP-binding</keyword>
<dbReference type="InterPro" id="IPR015911">
    <property type="entry name" value="Phosphoglycerate_kinase_CS"/>
</dbReference>
<evidence type="ECO:0000256" key="1">
    <source>
        <dbReference type="ARBA" id="ARBA00000642"/>
    </source>
</evidence>
<evidence type="ECO:0000256" key="6">
    <source>
        <dbReference type="ARBA" id="ARBA00016471"/>
    </source>
</evidence>
<dbReference type="PROSITE" id="PS00111">
    <property type="entry name" value="PGLYCERATE_KINASE"/>
    <property type="match status" value="1"/>
</dbReference>
<feature type="binding site" evidence="13 14">
    <location>
        <begin position="60"/>
        <end position="63"/>
    </location>
    <ligand>
        <name>substrate</name>
    </ligand>
</feature>
<keyword evidence="7 13" id="KW-0963">Cytoplasm</keyword>
<dbReference type="PRINTS" id="PR00477">
    <property type="entry name" value="PHGLYCKINASE"/>
</dbReference>
<reference evidence="17" key="1">
    <citation type="journal article" date="2020" name="mSystems">
        <title>Genome- and Community-Level Interaction Insights into Carbon Utilization and Element Cycling Functions of Hydrothermarchaeota in Hydrothermal Sediment.</title>
        <authorList>
            <person name="Zhou Z."/>
            <person name="Liu Y."/>
            <person name="Xu W."/>
            <person name="Pan J."/>
            <person name="Luo Z.H."/>
            <person name="Li M."/>
        </authorList>
    </citation>
    <scope>NUCLEOTIDE SEQUENCE [LARGE SCALE GENOMIC DNA]</scope>
    <source>
        <strain evidence="17">SpSt-876</strain>
    </source>
</reference>
<dbReference type="EMBL" id="DTLI01000179">
    <property type="protein sequence ID" value="HHS52711.1"/>
    <property type="molecule type" value="Genomic_DNA"/>
</dbReference>
<keyword evidence="10 13" id="KW-0418">Kinase</keyword>
<comment type="similarity">
    <text evidence="3 13 16">Belongs to the phosphoglycerate kinase family.</text>
</comment>
<organism evidence="17">
    <name type="scientific">candidate division WOR-3 bacterium</name>
    <dbReference type="NCBI Taxonomy" id="2052148"/>
    <lineage>
        <taxon>Bacteria</taxon>
        <taxon>Bacteria division WOR-3</taxon>
    </lineage>
</organism>
<evidence type="ECO:0000256" key="3">
    <source>
        <dbReference type="ARBA" id="ARBA00008982"/>
    </source>
</evidence>
<evidence type="ECO:0000256" key="9">
    <source>
        <dbReference type="ARBA" id="ARBA00022741"/>
    </source>
</evidence>
<feature type="binding site" evidence="13">
    <location>
        <position position="37"/>
    </location>
    <ligand>
        <name>substrate</name>
    </ligand>
</feature>
<dbReference type="EC" id="2.7.2.3" evidence="5 13"/>
<dbReference type="Pfam" id="PF00162">
    <property type="entry name" value="PGK"/>
    <property type="match status" value="1"/>
</dbReference>
<feature type="binding site" evidence="13">
    <location>
        <position position="119"/>
    </location>
    <ligand>
        <name>substrate</name>
    </ligand>
</feature>
<protein>
    <recommendedName>
        <fullName evidence="6 13">Phosphoglycerate kinase</fullName>
        <ecNumber evidence="5 13">2.7.2.3</ecNumber>
    </recommendedName>
</protein>
<evidence type="ECO:0000256" key="5">
    <source>
        <dbReference type="ARBA" id="ARBA00013061"/>
    </source>
</evidence>
<comment type="subcellular location">
    <subcellularLocation>
        <location evidence="13">Cytoplasm</location>
    </subcellularLocation>
</comment>
<comment type="subunit">
    <text evidence="4 13">Monomer.</text>
</comment>
<dbReference type="Gene3D" id="3.40.50.1260">
    <property type="entry name" value="Phosphoglycerate kinase, N-terminal domain"/>
    <property type="match status" value="2"/>
</dbReference>
<sequence>MKKLSVKDLSVKDKKVFVRVDFNVPMDETGKIKSDVRIRSALPTIEYIVKNKGIAILGSHLGKPKGKKDAKYSLRPVAQRLSELLKKPVLFAEDCVGETAEKVIREAEPGDVILLENLRFYAEEEKNDPNFARELARLADLYVNDAFGTAHRAHASTEGMAKLFPTPAAGFLMEKEISYLSRVLESPKSPFIAVIGGAKISDKLAVIKNLLTKVSDVLLGGGLIFNFYKAKGYEIGKSIFEPELLKAAKNLSQEKKIYLPEDVVIADRTDGQGRIEVVAPDKIPTNYIGLDIGPKTITRYKEILHTAKTIVWAGPMGMFEVFEFAQGTKAIALAIAQATENGATSVVGGGDTLSALEKFGLTNKVSHASTGGGACLEFLEGKILPGIAVLKDRQ</sequence>
<evidence type="ECO:0000256" key="8">
    <source>
        <dbReference type="ARBA" id="ARBA00022679"/>
    </source>
</evidence>
<dbReference type="GO" id="GO:0006094">
    <property type="term" value="P:gluconeogenesis"/>
    <property type="evidence" value="ECO:0007669"/>
    <property type="project" value="TreeGrafter"/>
</dbReference>
<feature type="binding site" evidence="14">
    <location>
        <position position="37"/>
    </location>
    <ligand>
        <name>(2R)-3-phosphoglycerate</name>
        <dbReference type="ChEBI" id="CHEBI:58272"/>
    </ligand>
</feature>
<evidence type="ECO:0000256" key="16">
    <source>
        <dbReference type="RuleBase" id="RU000532"/>
    </source>
</evidence>
<comment type="caution">
    <text evidence="17">The sequence shown here is derived from an EMBL/GenBank/DDBJ whole genome shotgun (WGS) entry which is preliminary data.</text>
</comment>
<feature type="binding site" evidence="14">
    <location>
        <position position="152"/>
    </location>
    <ligand>
        <name>(2R)-3-phosphoglycerate</name>
        <dbReference type="ChEBI" id="CHEBI:58272"/>
    </ligand>
</feature>
<comment type="pathway">
    <text evidence="2 13">Carbohydrate degradation; glycolysis; pyruvate from D-glyceraldehyde 3-phosphate: step 2/5.</text>
</comment>
<feature type="binding site" evidence="13">
    <location>
        <position position="152"/>
    </location>
    <ligand>
        <name>substrate</name>
    </ligand>
</feature>
<feature type="binding site" evidence="13 15">
    <location>
        <begin position="349"/>
        <end position="352"/>
    </location>
    <ligand>
        <name>ATP</name>
        <dbReference type="ChEBI" id="CHEBI:30616"/>
    </ligand>
</feature>
<proteinExistence type="inferred from homology"/>
<evidence type="ECO:0000256" key="4">
    <source>
        <dbReference type="ARBA" id="ARBA00011245"/>
    </source>
</evidence>
<evidence type="ECO:0000256" key="14">
    <source>
        <dbReference type="PIRSR" id="PIRSR000724-1"/>
    </source>
</evidence>
<dbReference type="GO" id="GO:0005829">
    <property type="term" value="C:cytosol"/>
    <property type="evidence" value="ECO:0007669"/>
    <property type="project" value="TreeGrafter"/>
</dbReference>
<evidence type="ECO:0000256" key="11">
    <source>
        <dbReference type="ARBA" id="ARBA00022840"/>
    </source>
</evidence>
<dbReference type="GO" id="GO:0005524">
    <property type="term" value="F:ATP binding"/>
    <property type="evidence" value="ECO:0007669"/>
    <property type="project" value="UniProtKB-KW"/>
</dbReference>
<dbReference type="UniPathway" id="UPA00109">
    <property type="reaction ID" value="UER00185"/>
</dbReference>
<feature type="binding site" evidence="13">
    <location>
        <position position="289"/>
    </location>
    <ligand>
        <name>ATP</name>
        <dbReference type="ChEBI" id="CHEBI:30616"/>
    </ligand>
</feature>
<dbReference type="GO" id="GO:0006096">
    <property type="term" value="P:glycolytic process"/>
    <property type="evidence" value="ECO:0007669"/>
    <property type="project" value="UniProtKB-UniRule"/>
</dbReference>
<evidence type="ECO:0000256" key="2">
    <source>
        <dbReference type="ARBA" id="ARBA00004838"/>
    </source>
</evidence>
<dbReference type="InterPro" id="IPR036043">
    <property type="entry name" value="Phosphoglycerate_kinase_sf"/>
</dbReference>
<evidence type="ECO:0000256" key="13">
    <source>
        <dbReference type="HAMAP-Rule" id="MF_00145"/>
    </source>
</evidence>
<dbReference type="GO" id="GO:0004618">
    <property type="term" value="F:phosphoglycerate kinase activity"/>
    <property type="evidence" value="ECO:0007669"/>
    <property type="project" value="UniProtKB-UniRule"/>
</dbReference>
<feature type="binding site" evidence="13 14">
    <location>
        <begin position="21"/>
        <end position="23"/>
    </location>
    <ligand>
        <name>substrate</name>
    </ligand>
</feature>
<keyword evidence="9 13" id="KW-0547">Nucleotide-binding</keyword>
<evidence type="ECO:0000256" key="12">
    <source>
        <dbReference type="ARBA" id="ARBA00023152"/>
    </source>
</evidence>
<keyword evidence="8 13" id="KW-0808">Transferase</keyword>
<evidence type="ECO:0000313" key="17">
    <source>
        <dbReference type="EMBL" id="HHS52711.1"/>
    </source>
</evidence>
<dbReference type="HAMAP" id="MF_00145">
    <property type="entry name" value="Phosphoglyc_kinase"/>
    <property type="match status" value="1"/>
</dbReference>
<evidence type="ECO:0000256" key="10">
    <source>
        <dbReference type="ARBA" id="ARBA00022777"/>
    </source>
</evidence>
<dbReference type="PANTHER" id="PTHR11406:SF23">
    <property type="entry name" value="PHOSPHOGLYCERATE KINASE 1, CHLOROPLASTIC-RELATED"/>
    <property type="match status" value="1"/>
</dbReference>
<dbReference type="AlphaFoldDB" id="A0A7C6A9S0"/>
<evidence type="ECO:0000256" key="15">
    <source>
        <dbReference type="PIRSR" id="PIRSR000724-2"/>
    </source>
</evidence>
<accession>A0A7C6A9S0</accession>
<gene>
    <name evidence="13" type="primary">pgk</name>
    <name evidence="17" type="ORF">ENW73_07605</name>
</gene>
<dbReference type="FunFam" id="3.40.50.1260:FF:000031">
    <property type="entry name" value="Phosphoglycerate kinase 1"/>
    <property type="match status" value="1"/>
</dbReference>
<feature type="binding site" evidence="13 15">
    <location>
        <position position="320"/>
    </location>
    <ligand>
        <name>ATP</name>
        <dbReference type="ChEBI" id="CHEBI:30616"/>
    </ligand>
</feature>
<feature type="binding site" evidence="14">
    <location>
        <position position="119"/>
    </location>
    <ligand>
        <name>(2R)-3-phosphoglycerate</name>
        <dbReference type="ChEBI" id="CHEBI:58272"/>
    </ligand>
</feature>
<dbReference type="GO" id="GO:0043531">
    <property type="term" value="F:ADP binding"/>
    <property type="evidence" value="ECO:0007669"/>
    <property type="project" value="TreeGrafter"/>
</dbReference>
<evidence type="ECO:0000256" key="7">
    <source>
        <dbReference type="ARBA" id="ARBA00022490"/>
    </source>
</evidence>
<dbReference type="InterPro" id="IPR015824">
    <property type="entry name" value="Phosphoglycerate_kinase_N"/>
</dbReference>
<dbReference type="InterPro" id="IPR001576">
    <property type="entry name" value="Phosphoglycerate_kinase"/>
</dbReference>
<name>A0A7C6A9S0_UNCW3</name>
<dbReference type="PANTHER" id="PTHR11406">
    <property type="entry name" value="PHOSPHOGLYCERATE KINASE"/>
    <property type="match status" value="1"/>
</dbReference>
<dbReference type="FunFam" id="3.40.50.1260:FF:000006">
    <property type="entry name" value="Phosphoglycerate kinase"/>
    <property type="match status" value="1"/>
</dbReference>
<feature type="binding site" evidence="13 15">
    <location>
        <position position="203"/>
    </location>
    <ligand>
        <name>ATP</name>
        <dbReference type="ChEBI" id="CHEBI:30616"/>
    </ligand>
</feature>
<dbReference type="SUPFAM" id="SSF53748">
    <property type="entry name" value="Phosphoglycerate kinase"/>
    <property type="match status" value="1"/>
</dbReference>
<dbReference type="CDD" id="cd00318">
    <property type="entry name" value="Phosphoglycerate_kinase"/>
    <property type="match status" value="1"/>
</dbReference>